<comment type="caution">
    <text evidence="10">Lacks conserved residue(s) required for the propagation of feature annotation.</text>
</comment>
<comment type="catalytic activity">
    <reaction evidence="8 10">
        <text>dITP + H2O = dIMP + diphosphate + H(+)</text>
        <dbReference type="Rhea" id="RHEA:28342"/>
        <dbReference type="ChEBI" id="CHEBI:15377"/>
        <dbReference type="ChEBI" id="CHEBI:15378"/>
        <dbReference type="ChEBI" id="CHEBI:33019"/>
        <dbReference type="ChEBI" id="CHEBI:61194"/>
        <dbReference type="ChEBI" id="CHEBI:61382"/>
        <dbReference type="EC" id="3.6.1.66"/>
    </reaction>
</comment>
<dbReference type="GO" id="GO:0035870">
    <property type="term" value="F:dITP diphosphatase activity"/>
    <property type="evidence" value="ECO:0007669"/>
    <property type="project" value="UniProtKB-UniRule"/>
</dbReference>
<sequence>MKIVLASNNRGKLAELQAMFAPLGVELIRQGDLFEGEAPEPHCTFVENALSKARFAAERTGLPAIADDAGMCVSHFGGLPGVDTAYYCTQFGYEKSDDNNVRALLEQMQGVADRRAAMVSTLVGVRSARDPEPLIAMGRVLGEITTERRGTQGFGFDPVMYIPELGQTFAEMDPAVKHAHSHRGRATLQMIELVRERWVR</sequence>
<feature type="binding site" evidence="10">
    <location>
        <begin position="154"/>
        <end position="157"/>
    </location>
    <ligand>
        <name>substrate</name>
    </ligand>
</feature>
<comment type="catalytic activity">
    <reaction evidence="10">
        <text>ITP + H2O = IMP + diphosphate + H(+)</text>
        <dbReference type="Rhea" id="RHEA:29399"/>
        <dbReference type="ChEBI" id="CHEBI:15377"/>
        <dbReference type="ChEBI" id="CHEBI:15378"/>
        <dbReference type="ChEBI" id="CHEBI:33019"/>
        <dbReference type="ChEBI" id="CHEBI:58053"/>
        <dbReference type="ChEBI" id="CHEBI:61402"/>
        <dbReference type="EC" id="3.6.1.66"/>
    </reaction>
</comment>
<dbReference type="FunFam" id="3.90.950.10:FF:000001">
    <property type="entry name" value="dITP/XTP pyrophosphatase"/>
    <property type="match status" value="1"/>
</dbReference>
<dbReference type="GO" id="GO:0009146">
    <property type="term" value="P:purine nucleoside triphosphate catabolic process"/>
    <property type="evidence" value="ECO:0007669"/>
    <property type="project" value="UniProtKB-UniRule"/>
</dbReference>
<dbReference type="HAMAP" id="MF_01405">
    <property type="entry name" value="Non_canon_purine_NTPase"/>
    <property type="match status" value="1"/>
</dbReference>
<keyword evidence="3 10" id="KW-0479">Metal-binding</keyword>
<keyword evidence="4 10" id="KW-0547">Nucleotide-binding</keyword>
<dbReference type="EC" id="3.6.1.66" evidence="10"/>
<dbReference type="PANTHER" id="PTHR11067">
    <property type="entry name" value="INOSINE TRIPHOSPHATE PYROPHOSPHATASE/HAM1 PROTEIN"/>
    <property type="match status" value="1"/>
</dbReference>
<dbReference type="RefSeq" id="WP_012203957.1">
    <property type="nucleotide sequence ID" value="NZ_CBDHEQ010000002.1"/>
</dbReference>
<feature type="binding site" evidence="10">
    <location>
        <position position="69"/>
    </location>
    <ligand>
        <name>substrate</name>
    </ligand>
</feature>
<dbReference type="NCBIfam" id="TIGR00042">
    <property type="entry name" value="RdgB/HAM1 family non-canonical purine NTP pyrophosphatase"/>
    <property type="match status" value="1"/>
</dbReference>
<dbReference type="OMA" id="YDPIFQP"/>
<comment type="cofactor">
    <cofactor evidence="10">
        <name>Mg(2+)</name>
        <dbReference type="ChEBI" id="CHEBI:18420"/>
    </cofactor>
    <text evidence="10">Binds 1 Mg(2+) ion per subunit.</text>
</comment>
<proteinExistence type="inferred from homology"/>
<evidence type="ECO:0000256" key="2">
    <source>
        <dbReference type="ARBA" id="ARBA00011738"/>
    </source>
</evidence>
<reference evidence="12 13" key="1">
    <citation type="submission" date="2020-12" db="EMBL/GenBank/DDBJ databases">
        <title>FDA dAtabase for Regulatory Grade micrObial Sequences (FDA-ARGOS): Supporting development and validation of Infectious Disease Dx tests.</title>
        <authorList>
            <person name="Sproer C."/>
            <person name="Gronow S."/>
            <person name="Severitt S."/>
            <person name="Schroder I."/>
            <person name="Tallon L."/>
            <person name="Sadzewicz L."/>
            <person name="Zhao X."/>
            <person name="Boylan J."/>
            <person name="Ott S."/>
            <person name="Bowen H."/>
            <person name="Vavikolanu K."/>
            <person name="Mehta A."/>
            <person name="Aluvathingal J."/>
            <person name="Nadendla S."/>
            <person name="Lowell S."/>
            <person name="Myers T."/>
            <person name="Yan Y."/>
            <person name="Sichtig H."/>
        </authorList>
    </citation>
    <scope>NUCLEOTIDE SEQUENCE [LARGE SCALE GENOMIC DNA]</scope>
    <source>
        <strain evidence="12 13">FDAARGOS_909</strain>
    </source>
</reference>
<dbReference type="EMBL" id="CP065668">
    <property type="protein sequence ID" value="QPS10858.1"/>
    <property type="molecule type" value="Genomic_DNA"/>
</dbReference>
<evidence type="ECO:0000313" key="12">
    <source>
        <dbReference type="EMBL" id="QPS10858.1"/>
    </source>
</evidence>
<dbReference type="Proteomes" id="UP000594778">
    <property type="component" value="Chromosome"/>
</dbReference>
<gene>
    <name evidence="12" type="primary">rdgB</name>
    <name evidence="12" type="ORF">I6G66_13065</name>
</gene>
<dbReference type="SMR" id="A0A080NKK3"/>
<evidence type="ECO:0000256" key="7">
    <source>
        <dbReference type="ARBA" id="ARBA00023080"/>
    </source>
</evidence>
<evidence type="ECO:0000256" key="3">
    <source>
        <dbReference type="ARBA" id="ARBA00022723"/>
    </source>
</evidence>
<dbReference type="Gene3D" id="3.90.950.10">
    <property type="match status" value="1"/>
</dbReference>
<evidence type="ECO:0000256" key="8">
    <source>
        <dbReference type="ARBA" id="ARBA00051875"/>
    </source>
</evidence>
<dbReference type="GO" id="GO:0036220">
    <property type="term" value="F:ITP diphosphatase activity"/>
    <property type="evidence" value="ECO:0007669"/>
    <property type="project" value="UniProtKB-UniRule"/>
</dbReference>
<dbReference type="SUPFAM" id="SSF52972">
    <property type="entry name" value="ITPase-like"/>
    <property type="match status" value="1"/>
</dbReference>
<dbReference type="InterPro" id="IPR029001">
    <property type="entry name" value="ITPase-like_fam"/>
</dbReference>
<evidence type="ECO:0000256" key="9">
    <source>
        <dbReference type="ARBA" id="ARBA00052017"/>
    </source>
</evidence>
<feature type="binding site" evidence="10">
    <location>
        <position position="68"/>
    </location>
    <ligand>
        <name>Mg(2+)</name>
        <dbReference type="ChEBI" id="CHEBI:18420"/>
    </ligand>
</feature>
<comment type="function">
    <text evidence="10">Pyrophosphatase that catalyzes the hydrolysis of nucleoside triphosphates to their monophosphate derivatives, with a high preference for the non-canonical purine nucleotides XTP (xanthosine triphosphate), dITP (deoxyinosine triphosphate) and ITP. Seems to function as a house-cleaning enzyme that removes non-canonical purine nucleotides from the nucleotide pool, thus preventing their incorporation into DNA/RNA and avoiding chromosomal lesions.</text>
</comment>
<dbReference type="GO" id="GO:0017111">
    <property type="term" value="F:ribonucleoside triphosphate phosphatase activity"/>
    <property type="evidence" value="ECO:0007669"/>
    <property type="project" value="InterPro"/>
</dbReference>
<evidence type="ECO:0000256" key="5">
    <source>
        <dbReference type="ARBA" id="ARBA00022801"/>
    </source>
</evidence>
<dbReference type="GeneID" id="24118505"/>
<protein>
    <recommendedName>
        <fullName evidence="10">dITP/XTP pyrophosphatase</fullName>
        <ecNumber evidence="10">3.6.1.66</ecNumber>
    </recommendedName>
    <alternativeName>
        <fullName evidence="10">Non-canonical purine NTP pyrophosphatase</fullName>
    </alternativeName>
    <alternativeName>
        <fullName evidence="10">Non-standard purine NTP pyrophosphatase</fullName>
    </alternativeName>
    <alternativeName>
        <fullName evidence="10">Nucleoside-triphosphate diphosphatase</fullName>
    </alternativeName>
    <alternativeName>
        <fullName evidence="10">Nucleoside-triphosphate pyrophosphatase</fullName>
        <shortName evidence="10">NTPase</shortName>
    </alternativeName>
</protein>
<feature type="binding site" evidence="10">
    <location>
        <begin position="182"/>
        <end position="183"/>
    </location>
    <ligand>
        <name>substrate</name>
    </ligand>
</feature>
<dbReference type="GO" id="GO:0036222">
    <property type="term" value="F:XTP diphosphatase activity"/>
    <property type="evidence" value="ECO:0007669"/>
    <property type="project" value="UniProtKB-UniRule"/>
</dbReference>
<dbReference type="AlphaFoldDB" id="A0A080NKK3"/>
<dbReference type="PANTHER" id="PTHR11067:SF9">
    <property type="entry name" value="INOSINE TRIPHOSPHATE PYROPHOSPHATASE"/>
    <property type="match status" value="1"/>
</dbReference>
<keyword evidence="6 10" id="KW-0460">Magnesium</keyword>
<evidence type="ECO:0000256" key="6">
    <source>
        <dbReference type="ARBA" id="ARBA00022842"/>
    </source>
</evidence>
<accession>A0A080NKK3</accession>
<evidence type="ECO:0000256" key="10">
    <source>
        <dbReference type="HAMAP-Rule" id="MF_01405"/>
    </source>
</evidence>
<dbReference type="GO" id="GO:0005829">
    <property type="term" value="C:cytosol"/>
    <property type="evidence" value="ECO:0007669"/>
    <property type="project" value="TreeGrafter"/>
</dbReference>
<organism evidence="12 13">
    <name type="scientific">Delftia acidovorans</name>
    <name type="common">Pseudomonas acidovorans</name>
    <name type="synonym">Comamonas acidovorans</name>
    <dbReference type="NCBI Taxonomy" id="80866"/>
    <lineage>
        <taxon>Bacteria</taxon>
        <taxon>Pseudomonadati</taxon>
        <taxon>Pseudomonadota</taxon>
        <taxon>Betaproteobacteria</taxon>
        <taxon>Burkholderiales</taxon>
        <taxon>Comamonadaceae</taxon>
        <taxon>Delftia</taxon>
    </lineage>
</organism>
<comment type="subunit">
    <text evidence="2 10">Homodimer.</text>
</comment>
<evidence type="ECO:0000256" key="4">
    <source>
        <dbReference type="ARBA" id="ARBA00022741"/>
    </source>
</evidence>
<keyword evidence="7 10" id="KW-0546">Nucleotide metabolism</keyword>
<keyword evidence="5 10" id="KW-0378">Hydrolase</keyword>
<dbReference type="GO" id="GO:0046872">
    <property type="term" value="F:metal ion binding"/>
    <property type="evidence" value="ECO:0007669"/>
    <property type="project" value="UniProtKB-KW"/>
</dbReference>
<dbReference type="InterPro" id="IPR020922">
    <property type="entry name" value="dITP/XTP_pyrophosphatase"/>
</dbReference>
<feature type="binding site" evidence="10">
    <location>
        <begin position="7"/>
        <end position="12"/>
    </location>
    <ligand>
        <name>substrate</name>
    </ligand>
</feature>
<dbReference type="InterPro" id="IPR002637">
    <property type="entry name" value="RdgB/HAM1"/>
</dbReference>
<feature type="active site" description="Proton acceptor" evidence="10">
    <location>
        <position position="68"/>
    </location>
</feature>
<comment type="similarity">
    <text evidence="1 10 11">Belongs to the HAM1 NTPase family.</text>
</comment>
<comment type="catalytic activity">
    <reaction evidence="9 10">
        <text>XTP + H2O = XMP + diphosphate + H(+)</text>
        <dbReference type="Rhea" id="RHEA:28610"/>
        <dbReference type="ChEBI" id="CHEBI:15377"/>
        <dbReference type="ChEBI" id="CHEBI:15378"/>
        <dbReference type="ChEBI" id="CHEBI:33019"/>
        <dbReference type="ChEBI" id="CHEBI:57464"/>
        <dbReference type="ChEBI" id="CHEBI:61314"/>
        <dbReference type="EC" id="3.6.1.66"/>
    </reaction>
</comment>
<name>A0A080NKK3_DELAC</name>
<evidence type="ECO:0000313" key="13">
    <source>
        <dbReference type="Proteomes" id="UP000594778"/>
    </source>
</evidence>
<dbReference type="Pfam" id="PF01725">
    <property type="entry name" value="Ham1p_like"/>
    <property type="match status" value="1"/>
</dbReference>
<evidence type="ECO:0000256" key="11">
    <source>
        <dbReference type="RuleBase" id="RU003781"/>
    </source>
</evidence>
<feature type="binding site" evidence="10">
    <location>
        <position position="177"/>
    </location>
    <ligand>
        <name>substrate</name>
    </ligand>
</feature>
<dbReference type="CDD" id="cd00515">
    <property type="entry name" value="HAM1"/>
    <property type="match status" value="1"/>
</dbReference>
<evidence type="ECO:0000256" key="1">
    <source>
        <dbReference type="ARBA" id="ARBA00008023"/>
    </source>
</evidence>
<dbReference type="GO" id="GO:0000166">
    <property type="term" value="F:nucleotide binding"/>
    <property type="evidence" value="ECO:0007669"/>
    <property type="project" value="UniProtKB-KW"/>
</dbReference>
<dbReference type="GO" id="GO:0009117">
    <property type="term" value="P:nucleotide metabolic process"/>
    <property type="evidence" value="ECO:0007669"/>
    <property type="project" value="UniProtKB-KW"/>
</dbReference>